<dbReference type="SUPFAM" id="SSF55874">
    <property type="entry name" value="ATPase domain of HSP90 chaperone/DNA topoisomerase II/histidine kinase"/>
    <property type="match status" value="1"/>
</dbReference>
<dbReference type="InterPro" id="IPR036890">
    <property type="entry name" value="HATPase_C_sf"/>
</dbReference>
<dbReference type="InterPro" id="IPR005467">
    <property type="entry name" value="His_kinase_dom"/>
</dbReference>
<comment type="subunit">
    <text evidence="9">At low DSF concentrations, interacts with RpfF.</text>
</comment>
<keyword evidence="7" id="KW-0067">ATP-binding</keyword>
<dbReference type="PROSITE" id="PS50109">
    <property type="entry name" value="HIS_KIN"/>
    <property type="match status" value="1"/>
</dbReference>
<evidence type="ECO:0000256" key="11">
    <source>
        <dbReference type="PROSITE-ProRule" id="PRU00169"/>
    </source>
</evidence>
<dbReference type="InterPro" id="IPR003594">
    <property type="entry name" value="HATPase_dom"/>
</dbReference>
<evidence type="ECO:0000256" key="2">
    <source>
        <dbReference type="ARBA" id="ARBA00012438"/>
    </source>
</evidence>
<evidence type="ECO:0000256" key="1">
    <source>
        <dbReference type="ARBA" id="ARBA00000085"/>
    </source>
</evidence>
<dbReference type="PANTHER" id="PTHR45339:SF1">
    <property type="entry name" value="HYBRID SIGNAL TRANSDUCTION HISTIDINE KINASE J"/>
    <property type="match status" value="1"/>
</dbReference>
<feature type="domain" description="Histidine kinase" evidence="13">
    <location>
        <begin position="363"/>
        <end position="584"/>
    </location>
</feature>
<feature type="modified residue" description="4-aspartylphosphate" evidence="11">
    <location>
        <position position="794"/>
    </location>
</feature>
<dbReference type="PROSITE" id="PS50110">
    <property type="entry name" value="RESPONSE_REGULATORY"/>
    <property type="match status" value="1"/>
</dbReference>
<keyword evidence="12" id="KW-0812">Transmembrane</keyword>
<feature type="domain" description="Response regulatory" evidence="14">
    <location>
        <begin position="744"/>
        <end position="864"/>
    </location>
</feature>
<comment type="catalytic activity">
    <reaction evidence="1">
        <text>ATP + protein L-histidine = ADP + protein N-phospho-L-histidine.</text>
        <dbReference type="EC" id="2.7.13.3"/>
    </reaction>
</comment>
<evidence type="ECO:0000256" key="3">
    <source>
        <dbReference type="ARBA" id="ARBA00022553"/>
    </source>
</evidence>
<dbReference type="PANTHER" id="PTHR45339">
    <property type="entry name" value="HYBRID SIGNAL TRANSDUCTION HISTIDINE KINASE J"/>
    <property type="match status" value="1"/>
</dbReference>
<dbReference type="Gene3D" id="3.30.565.10">
    <property type="entry name" value="Histidine kinase-like ATPase, C-terminal domain"/>
    <property type="match status" value="1"/>
</dbReference>
<reference evidence="15 16" key="1">
    <citation type="submission" date="2019-07" db="EMBL/GenBank/DDBJ databases">
        <title>Whole genome shotgun sequence of Aliivibrio fischeri NBRC 101058.</title>
        <authorList>
            <person name="Hosoyama A."/>
            <person name="Uohara A."/>
            <person name="Ohji S."/>
            <person name="Ichikawa N."/>
        </authorList>
    </citation>
    <scope>NUCLEOTIDE SEQUENCE [LARGE SCALE GENOMIC DNA]</scope>
    <source>
        <strain evidence="15 16">NBRC 101058</strain>
    </source>
</reference>
<dbReference type="InterPro" id="IPR036097">
    <property type="entry name" value="HisK_dim/P_sf"/>
</dbReference>
<dbReference type="Gene3D" id="6.10.340.10">
    <property type="match status" value="1"/>
</dbReference>
<dbReference type="SMART" id="SM00388">
    <property type="entry name" value="HisKA"/>
    <property type="match status" value="1"/>
</dbReference>
<evidence type="ECO:0000256" key="12">
    <source>
        <dbReference type="SAM" id="Phobius"/>
    </source>
</evidence>
<dbReference type="Pfam" id="PF00512">
    <property type="entry name" value="HisKA"/>
    <property type="match status" value="1"/>
</dbReference>
<dbReference type="EMBL" id="BJTZ01000028">
    <property type="protein sequence ID" value="GEK15310.1"/>
    <property type="molecule type" value="Genomic_DNA"/>
</dbReference>
<keyword evidence="12" id="KW-1133">Transmembrane helix</keyword>
<evidence type="ECO:0000259" key="13">
    <source>
        <dbReference type="PROSITE" id="PS50109"/>
    </source>
</evidence>
<dbReference type="SUPFAM" id="SSF47384">
    <property type="entry name" value="Homodimeric domain of signal transducing histidine kinase"/>
    <property type="match status" value="1"/>
</dbReference>
<dbReference type="InterPro" id="IPR011006">
    <property type="entry name" value="CheY-like_superfamily"/>
</dbReference>
<comment type="caution">
    <text evidence="15">The sequence shown here is derived from an EMBL/GenBank/DDBJ whole genome shotgun (WGS) entry which is preliminary data.</text>
</comment>
<keyword evidence="8" id="KW-0902">Two-component regulatory system</keyword>
<keyword evidence="3 11" id="KW-0597">Phosphoprotein</keyword>
<evidence type="ECO:0000313" key="16">
    <source>
        <dbReference type="Proteomes" id="UP000321787"/>
    </source>
</evidence>
<sequence>MSLLDHFSIKSRVLVITFVPLILISLFFSKETYDHVKSNNNLHNISANLKLSQLLFSYINTMHMVRMSFLSEASTSSESLDSDILINRMLLKTINIESAKLHKEISKLDSTVERENNTLDTIVQKNESQINSLNNVYRLLINTISTSRFESISQKLTLLNQLELIHYWALNENWYTQLYSRFPSQQFEKQIDRFYYQQYLYITDLIQIEELNSDFQTLKAAFDAKQSSQANTNNYLSQIEVNRNTVFSELEQQVTNKIKSYQLTIAGYSILLISLFILIIGIGLSLSSRIRSYLKMVSLSMNNIEKNHDYSIKLSENGKDELTVFSNEMNTLIAKRHQNEKKLINEKEEAENANKAKTTFLANMSHEIRTPLNGIIGMSGVLAETKLTPIQLDYLNTIETSSQTLLVLINDILDLSKIEAGNFAIYSQPSNVREVIFDTLSIDIAKATEKNLDLHIHISPDVPNFLTLDEHRIKQVLMNLTSNAMKFTHKGFISISVSFSHRVDNEGYLTIAVKDSGIGINTSAKENILNPFIQGDSSITRRFGGTGLGLTITNQLIELMGGALDIESEQEKGSRFSFRIKTNIVNKKLPIPEKLEKLTIILVDDNSGLSRPLTEELHRYRINNIIVKKETDKITIFDSSKAIILYCVTSCLEDNCREKLISIHNKNLNTPLILVQKHKSRITTLDSIIDGLVTFPILGHRFIKTLENSLSIHQENQISINDVMHSPPLHLKAQNEQISVNKEHILIVEDNLVNQKVASLFLGNSGYTFDIANNGQEAVEKFTDSEAYNIILMDCMMPVKDGFTATKEIRKVEKNQKRKKIPIIALTASILDQDISKCYESGMDDFIAKPFKKEILLEKIMTIK</sequence>
<proteinExistence type="predicted"/>
<evidence type="ECO:0000259" key="14">
    <source>
        <dbReference type="PROSITE" id="PS50110"/>
    </source>
</evidence>
<dbReference type="SMART" id="SM00387">
    <property type="entry name" value="HATPase_c"/>
    <property type="match status" value="1"/>
</dbReference>
<dbReference type="RefSeq" id="WP_065621511.1">
    <property type="nucleotide sequence ID" value="NZ_BJTZ01000028.1"/>
</dbReference>
<dbReference type="GO" id="GO:0005524">
    <property type="term" value="F:ATP binding"/>
    <property type="evidence" value="ECO:0007669"/>
    <property type="project" value="UniProtKB-KW"/>
</dbReference>
<gene>
    <name evidence="15" type="ORF">AFI02nite_33460</name>
</gene>
<dbReference type="CDD" id="cd16922">
    <property type="entry name" value="HATPase_EvgS-ArcB-TorS-like"/>
    <property type="match status" value="1"/>
</dbReference>
<dbReference type="Proteomes" id="UP000321787">
    <property type="component" value="Unassembled WGS sequence"/>
</dbReference>
<dbReference type="CDD" id="cd17546">
    <property type="entry name" value="REC_hyHK_CKI1_RcsC-like"/>
    <property type="match status" value="1"/>
</dbReference>
<dbReference type="EC" id="2.7.13.3" evidence="2"/>
<dbReference type="Gene3D" id="1.10.287.130">
    <property type="match status" value="1"/>
</dbReference>
<protein>
    <recommendedName>
        <fullName evidence="10">Sensory/regulatory protein RpfC</fullName>
        <ecNumber evidence="2">2.7.13.3</ecNumber>
    </recommendedName>
</protein>
<dbReference type="InterPro" id="IPR003661">
    <property type="entry name" value="HisK_dim/P_dom"/>
</dbReference>
<keyword evidence="12" id="KW-0472">Membrane</keyword>
<evidence type="ECO:0000256" key="7">
    <source>
        <dbReference type="ARBA" id="ARBA00022840"/>
    </source>
</evidence>
<dbReference type="PRINTS" id="PR00344">
    <property type="entry name" value="BCTRLSENSOR"/>
</dbReference>
<evidence type="ECO:0000256" key="6">
    <source>
        <dbReference type="ARBA" id="ARBA00022777"/>
    </source>
</evidence>
<name>A0A510UQ29_ALIFS</name>
<evidence type="ECO:0000256" key="4">
    <source>
        <dbReference type="ARBA" id="ARBA00022679"/>
    </source>
</evidence>
<dbReference type="CDD" id="cd00082">
    <property type="entry name" value="HisKA"/>
    <property type="match status" value="1"/>
</dbReference>
<evidence type="ECO:0000256" key="10">
    <source>
        <dbReference type="ARBA" id="ARBA00068150"/>
    </source>
</evidence>
<dbReference type="AlphaFoldDB" id="A0A510UQ29"/>
<dbReference type="FunFam" id="3.30.565.10:FF:000010">
    <property type="entry name" value="Sensor histidine kinase RcsC"/>
    <property type="match status" value="1"/>
</dbReference>
<accession>A0A510UQ29</accession>
<dbReference type="SUPFAM" id="SSF52172">
    <property type="entry name" value="CheY-like"/>
    <property type="match status" value="1"/>
</dbReference>
<dbReference type="Pfam" id="PF02518">
    <property type="entry name" value="HATPase_c"/>
    <property type="match status" value="1"/>
</dbReference>
<organism evidence="15 16">
    <name type="scientific">Aliivibrio fischeri</name>
    <name type="common">Vibrio fischeri</name>
    <dbReference type="NCBI Taxonomy" id="668"/>
    <lineage>
        <taxon>Bacteria</taxon>
        <taxon>Pseudomonadati</taxon>
        <taxon>Pseudomonadota</taxon>
        <taxon>Gammaproteobacteria</taxon>
        <taxon>Vibrionales</taxon>
        <taxon>Vibrionaceae</taxon>
        <taxon>Aliivibrio</taxon>
    </lineage>
</organism>
<dbReference type="InterPro" id="IPR004358">
    <property type="entry name" value="Sig_transdc_His_kin-like_C"/>
</dbReference>
<evidence type="ECO:0000256" key="9">
    <source>
        <dbReference type="ARBA" id="ARBA00064003"/>
    </source>
</evidence>
<dbReference type="SMART" id="SM00448">
    <property type="entry name" value="REC"/>
    <property type="match status" value="1"/>
</dbReference>
<keyword evidence="5" id="KW-0547">Nucleotide-binding</keyword>
<feature type="transmembrane region" description="Helical" evidence="12">
    <location>
        <begin position="265"/>
        <end position="286"/>
    </location>
</feature>
<dbReference type="FunFam" id="1.10.287.130:FF:000002">
    <property type="entry name" value="Two-component osmosensing histidine kinase"/>
    <property type="match status" value="1"/>
</dbReference>
<dbReference type="GO" id="GO:0000155">
    <property type="term" value="F:phosphorelay sensor kinase activity"/>
    <property type="evidence" value="ECO:0007669"/>
    <property type="project" value="InterPro"/>
</dbReference>
<evidence type="ECO:0000313" key="15">
    <source>
        <dbReference type="EMBL" id="GEK15310.1"/>
    </source>
</evidence>
<dbReference type="InterPro" id="IPR001789">
    <property type="entry name" value="Sig_transdc_resp-reg_receiver"/>
</dbReference>
<evidence type="ECO:0000256" key="8">
    <source>
        <dbReference type="ARBA" id="ARBA00023012"/>
    </source>
</evidence>
<evidence type="ECO:0000256" key="5">
    <source>
        <dbReference type="ARBA" id="ARBA00022741"/>
    </source>
</evidence>
<dbReference type="Gene3D" id="3.40.50.2300">
    <property type="match status" value="1"/>
</dbReference>
<keyword evidence="6 15" id="KW-0418">Kinase</keyword>
<keyword evidence="4" id="KW-0808">Transferase</keyword>
<dbReference type="Pfam" id="PF00072">
    <property type="entry name" value="Response_reg"/>
    <property type="match status" value="1"/>
</dbReference>